<dbReference type="SUPFAM" id="SSF103473">
    <property type="entry name" value="MFS general substrate transporter"/>
    <property type="match status" value="1"/>
</dbReference>
<keyword evidence="2" id="KW-0813">Transport</keyword>
<evidence type="ECO:0000256" key="3">
    <source>
        <dbReference type="ARBA" id="ARBA00022692"/>
    </source>
</evidence>
<organism evidence="8 9">
    <name type="scientific">Solibacillus kalamii</name>
    <dbReference type="NCBI Taxonomy" id="1748298"/>
    <lineage>
        <taxon>Bacteria</taxon>
        <taxon>Bacillati</taxon>
        <taxon>Bacillota</taxon>
        <taxon>Bacilli</taxon>
        <taxon>Bacillales</taxon>
        <taxon>Caryophanaceae</taxon>
        <taxon>Solibacillus</taxon>
    </lineage>
</organism>
<feature type="transmembrane region" description="Helical" evidence="6">
    <location>
        <begin position="88"/>
        <end position="107"/>
    </location>
</feature>
<feature type="transmembrane region" description="Helical" evidence="6">
    <location>
        <begin position="113"/>
        <end position="134"/>
    </location>
</feature>
<dbReference type="Proteomes" id="UP000196594">
    <property type="component" value="Unassembled WGS sequence"/>
</dbReference>
<accession>A0ABX3ZCZ5</accession>
<dbReference type="PANTHER" id="PTHR23508:SF10">
    <property type="entry name" value="CARBOXYLIC ACID TRANSPORTER PROTEIN HOMOLOG"/>
    <property type="match status" value="1"/>
</dbReference>
<feature type="transmembrane region" description="Helical" evidence="6">
    <location>
        <begin position="410"/>
        <end position="427"/>
    </location>
</feature>
<dbReference type="EMBL" id="NHNT01000021">
    <property type="protein sequence ID" value="OUZ37275.1"/>
    <property type="molecule type" value="Genomic_DNA"/>
</dbReference>
<feature type="transmembrane region" description="Helical" evidence="6">
    <location>
        <begin position="20"/>
        <end position="41"/>
    </location>
</feature>
<evidence type="ECO:0000256" key="1">
    <source>
        <dbReference type="ARBA" id="ARBA00004651"/>
    </source>
</evidence>
<evidence type="ECO:0000256" key="4">
    <source>
        <dbReference type="ARBA" id="ARBA00022989"/>
    </source>
</evidence>
<dbReference type="InterPro" id="IPR036259">
    <property type="entry name" value="MFS_trans_sf"/>
</dbReference>
<dbReference type="InterPro" id="IPR005829">
    <property type="entry name" value="Sugar_transporter_CS"/>
</dbReference>
<gene>
    <name evidence="8" type="ORF">CBM15_18845</name>
</gene>
<evidence type="ECO:0000256" key="5">
    <source>
        <dbReference type="ARBA" id="ARBA00023136"/>
    </source>
</evidence>
<dbReference type="InterPro" id="IPR020846">
    <property type="entry name" value="MFS_dom"/>
</dbReference>
<feature type="transmembrane region" description="Helical" evidence="6">
    <location>
        <begin position="61"/>
        <end position="81"/>
    </location>
</feature>
<keyword evidence="5 6" id="KW-0472">Membrane</keyword>
<comment type="caution">
    <text evidence="8">The sequence shown here is derived from an EMBL/GenBank/DDBJ whole genome shotgun (WGS) entry which is preliminary data.</text>
</comment>
<reference evidence="8 9" key="1">
    <citation type="journal article" date="2017" name="Int. J. Syst. Evol. Microbiol.">
        <title>Solibacillus kalamii sp. nov., isolated from a high-efficiency particulate arrestance filter system used in the International Space Station.</title>
        <authorList>
            <person name="Checinska Sielaff A."/>
            <person name="Kumar R.M."/>
            <person name="Pal D."/>
            <person name="Mayilraj S."/>
            <person name="Venkateswaran K."/>
        </authorList>
    </citation>
    <scope>NUCLEOTIDE SEQUENCE [LARGE SCALE GENOMIC DNA]</scope>
    <source>
        <strain evidence="8 9">ISSFR-015</strain>
    </source>
</reference>
<feature type="domain" description="Major facilitator superfamily (MFS) profile" evidence="7">
    <location>
        <begin position="22"/>
        <end position="432"/>
    </location>
</feature>
<feature type="transmembrane region" description="Helical" evidence="6">
    <location>
        <begin position="287"/>
        <end position="307"/>
    </location>
</feature>
<keyword evidence="3 6" id="KW-0812">Transmembrane</keyword>
<dbReference type="PANTHER" id="PTHR23508">
    <property type="entry name" value="CARBOXYLIC ACID TRANSPORTER PROTEIN HOMOLOG"/>
    <property type="match status" value="1"/>
</dbReference>
<evidence type="ECO:0000313" key="9">
    <source>
        <dbReference type="Proteomes" id="UP000196594"/>
    </source>
</evidence>
<feature type="transmembrane region" description="Helical" evidence="6">
    <location>
        <begin position="146"/>
        <end position="170"/>
    </location>
</feature>
<dbReference type="InterPro" id="IPR011701">
    <property type="entry name" value="MFS"/>
</dbReference>
<evidence type="ECO:0000256" key="6">
    <source>
        <dbReference type="SAM" id="Phobius"/>
    </source>
</evidence>
<dbReference type="Pfam" id="PF07690">
    <property type="entry name" value="MFS_1"/>
    <property type="match status" value="1"/>
</dbReference>
<sequence length="457" mass="49371">MKKINVAQVIADSKFNRFHFSLLAWCFLIILFDGYDLVVYGTVVPVLIEEWGLTTVQAGAIGSYGLFGMMFGAIILGILADRIGRKKVTAISIVLFSLFTVLCGFTTNVLLFSIFRFIAGLGLGGIMPNVIALLTDYSPKKMRSMAVSIVLCGYSVGGMLAPILGILIMPSLGWESIFWVAGIPLLLLPLMYKKLPESAVYLARKRKTEELFKNLRKVDPNITFDGTEELEHIPVDNSKVPVVGLFNNKRGLSTVMFWTAFFSCLLMVYGLNTWLPKLMIEAGYGLNSSLGFLITLQGGAMVGTIIIARLCDKYGSKKMLVPMYASGAIALTLLGFGGNTFYIYVLVAVAGAATIGAQNIVQAYVSQYYPPNIRSTALGMASGIGRLGGMMGPLLGGFLLSIALPIEMNFIAFAIPGLIAAIALTFVSDKRSYVNMPNRVSPENVTATNATLSEAAD</sequence>
<protein>
    <submittedName>
        <fullName evidence="8">Aromatic acid/H+ symport family MFS transporter</fullName>
    </submittedName>
</protein>
<evidence type="ECO:0000259" key="7">
    <source>
        <dbReference type="PROSITE" id="PS50850"/>
    </source>
</evidence>
<name>A0ABX3ZCZ5_9BACL</name>
<evidence type="ECO:0000256" key="2">
    <source>
        <dbReference type="ARBA" id="ARBA00022448"/>
    </source>
</evidence>
<evidence type="ECO:0000313" key="8">
    <source>
        <dbReference type="EMBL" id="OUZ37275.1"/>
    </source>
</evidence>
<dbReference type="Gene3D" id="1.20.1250.20">
    <property type="entry name" value="MFS general substrate transporter like domains"/>
    <property type="match status" value="1"/>
</dbReference>
<keyword evidence="4 6" id="KW-1133">Transmembrane helix</keyword>
<keyword evidence="9" id="KW-1185">Reference proteome</keyword>
<proteinExistence type="predicted"/>
<comment type="subcellular location">
    <subcellularLocation>
        <location evidence="1">Cell membrane</location>
        <topology evidence="1">Multi-pass membrane protein</topology>
    </subcellularLocation>
</comment>
<dbReference type="PROSITE" id="PS50850">
    <property type="entry name" value="MFS"/>
    <property type="match status" value="1"/>
</dbReference>
<feature type="transmembrane region" description="Helical" evidence="6">
    <location>
        <begin position="255"/>
        <end position="275"/>
    </location>
</feature>
<dbReference type="CDD" id="cd17365">
    <property type="entry name" value="MFS_PcaK_like"/>
    <property type="match status" value="1"/>
</dbReference>
<feature type="transmembrane region" description="Helical" evidence="6">
    <location>
        <begin position="377"/>
        <end position="404"/>
    </location>
</feature>
<dbReference type="RefSeq" id="WP_087618660.1">
    <property type="nucleotide sequence ID" value="NZ_JAFBEY010000020.1"/>
</dbReference>
<dbReference type="PROSITE" id="PS00216">
    <property type="entry name" value="SUGAR_TRANSPORT_1"/>
    <property type="match status" value="1"/>
</dbReference>